<evidence type="ECO:0000313" key="5">
    <source>
        <dbReference type="EMBL" id="RON14399.1"/>
    </source>
</evidence>
<dbReference type="PANTHER" id="PTHR47506:SF1">
    <property type="entry name" value="HTH-TYPE TRANSCRIPTIONAL REGULATOR YJDC"/>
    <property type="match status" value="1"/>
</dbReference>
<reference evidence="5 6" key="1">
    <citation type="submission" date="2016-10" db="EMBL/GenBank/DDBJ databases">
        <title>Comparative genome analysis of multiple Pseudomonas spp. focuses on biocontrol and plant growth promoting traits.</title>
        <authorList>
            <person name="Tao X.-Y."/>
            <person name="Taylor C.G."/>
        </authorList>
    </citation>
    <scope>NUCLEOTIDE SEQUENCE [LARGE SCALE GENOMIC DNA]</scope>
    <source>
        <strain evidence="5 6">36C6</strain>
    </source>
</reference>
<dbReference type="SUPFAM" id="SSF48498">
    <property type="entry name" value="Tetracyclin repressor-like, C-terminal domain"/>
    <property type="match status" value="1"/>
</dbReference>
<evidence type="ECO:0000256" key="2">
    <source>
        <dbReference type="ARBA" id="ARBA00023125"/>
    </source>
</evidence>
<keyword evidence="2" id="KW-0238">DNA-binding</keyword>
<protein>
    <submittedName>
        <fullName evidence="5">TetR family transcriptional regulator</fullName>
    </submittedName>
</protein>
<dbReference type="GO" id="GO:0003677">
    <property type="term" value="F:DNA binding"/>
    <property type="evidence" value="ECO:0007669"/>
    <property type="project" value="UniProtKB-KW"/>
</dbReference>
<dbReference type="Gene3D" id="1.10.10.60">
    <property type="entry name" value="Homeodomain-like"/>
    <property type="match status" value="1"/>
</dbReference>
<dbReference type="EMBL" id="MOBM01000024">
    <property type="protein sequence ID" value="RON14399.1"/>
    <property type="molecule type" value="Genomic_DNA"/>
</dbReference>
<organism evidence="5 6">
    <name type="scientific">Pseudomonas frederiksbergensis</name>
    <dbReference type="NCBI Taxonomy" id="104087"/>
    <lineage>
        <taxon>Bacteria</taxon>
        <taxon>Pseudomonadati</taxon>
        <taxon>Pseudomonadota</taxon>
        <taxon>Gammaproteobacteria</taxon>
        <taxon>Pseudomonadales</taxon>
        <taxon>Pseudomonadaceae</taxon>
        <taxon>Pseudomonas</taxon>
    </lineage>
</organism>
<sequence length="188" mass="20334">MARSKEFDIEVALDAAVEVFREHGFAGSSTQMLTTTMKIGKQSLYDTFDGKWQLYCSALKKYGASETAAHIALLRGSPRAMEGLEKMLERVVAQANCPCLGIGSIVEFGSNEEDLNQIREPSGRALRTELVKSIREAKNVGDLSNDLDPDYAAGFLLANVAAIRIAARGGASQTELIALSHLTLKALK</sequence>
<keyword evidence="3" id="KW-0804">Transcription</keyword>
<dbReference type="InterPro" id="IPR001647">
    <property type="entry name" value="HTH_TetR"/>
</dbReference>
<comment type="caution">
    <text evidence="5">The sequence shown here is derived from an EMBL/GenBank/DDBJ whole genome shotgun (WGS) entry which is preliminary data.</text>
</comment>
<dbReference type="SUPFAM" id="SSF46689">
    <property type="entry name" value="Homeodomain-like"/>
    <property type="match status" value="1"/>
</dbReference>
<dbReference type="AlphaFoldDB" id="A0A423HMI1"/>
<evidence type="ECO:0000259" key="4">
    <source>
        <dbReference type="Pfam" id="PF00440"/>
    </source>
</evidence>
<evidence type="ECO:0000256" key="3">
    <source>
        <dbReference type="ARBA" id="ARBA00023163"/>
    </source>
</evidence>
<feature type="domain" description="HTH tetR-type" evidence="4">
    <location>
        <begin position="13"/>
        <end position="54"/>
    </location>
</feature>
<dbReference type="Pfam" id="PF00440">
    <property type="entry name" value="TetR_N"/>
    <property type="match status" value="1"/>
</dbReference>
<dbReference type="InterPro" id="IPR036271">
    <property type="entry name" value="Tet_transcr_reg_TetR-rel_C_sf"/>
</dbReference>
<dbReference type="PANTHER" id="PTHR47506">
    <property type="entry name" value="TRANSCRIPTIONAL REGULATORY PROTEIN"/>
    <property type="match status" value="1"/>
</dbReference>
<name>A0A423HMI1_9PSED</name>
<dbReference type="RefSeq" id="WP_123359252.1">
    <property type="nucleotide sequence ID" value="NZ_MOBM01000024.1"/>
</dbReference>
<evidence type="ECO:0000256" key="1">
    <source>
        <dbReference type="ARBA" id="ARBA00023015"/>
    </source>
</evidence>
<dbReference type="Proteomes" id="UP000284002">
    <property type="component" value="Unassembled WGS sequence"/>
</dbReference>
<keyword evidence="1" id="KW-0805">Transcription regulation</keyword>
<accession>A0A423HMI1</accession>
<dbReference type="Gene3D" id="1.10.357.10">
    <property type="entry name" value="Tetracycline Repressor, domain 2"/>
    <property type="match status" value="1"/>
</dbReference>
<gene>
    <name evidence="5" type="ORF">BK662_17610</name>
</gene>
<proteinExistence type="predicted"/>
<evidence type="ECO:0000313" key="6">
    <source>
        <dbReference type="Proteomes" id="UP000284002"/>
    </source>
</evidence>
<dbReference type="InterPro" id="IPR009057">
    <property type="entry name" value="Homeodomain-like_sf"/>
</dbReference>